<evidence type="ECO:0000313" key="5">
    <source>
        <dbReference type="Proteomes" id="UP000077115"/>
    </source>
</evidence>
<dbReference type="VEuPathDB" id="FungiDB:BDEG_27047"/>
<keyword evidence="3" id="KW-0206">Cytoskeleton</keyword>
<evidence type="ECO:0000256" key="3">
    <source>
        <dbReference type="RuleBase" id="RU364030"/>
    </source>
</evidence>
<organism evidence="4 5">
    <name type="scientific">Batrachochytrium dendrobatidis (strain JEL423)</name>
    <dbReference type="NCBI Taxonomy" id="403673"/>
    <lineage>
        <taxon>Eukaryota</taxon>
        <taxon>Fungi</taxon>
        <taxon>Fungi incertae sedis</taxon>
        <taxon>Chytridiomycota</taxon>
        <taxon>Chytridiomycota incertae sedis</taxon>
        <taxon>Chytridiomycetes</taxon>
        <taxon>Rhizophydiales</taxon>
        <taxon>Rhizophydiales incertae sedis</taxon>
        <taxon>Batrachochytrium</taxon>
    </lineage>
</organism>
<dbReference type="eggNOG" id="KOG3470">
    <property type="taxonomic scope" value="Eukaryota"/>
</dbReference>
<dbReference type="Pfam" id="PF02970">
    <property type="entry name" value="TBCA"/>
    <property type="match status" value="1"/>
</dbReference>
<dbReference type="AlphaFoldDB" id="A0A177WUY1"/>
<comment type="similarity">
    <text evidence="1 3">Belongs to the TBCA family.</text>
</comment>
<dbReference type="EMBL" id="DS022310">
    <property type="protein sequence ID" value="OAJ43716.1"/>
    <property type="molecule type" value="Genomic_DNA"/>
</dbReference>
<reference evidence="4 5" key="1">
    <citation type="submission" date="2006-10" db="EMBL/GenBank/DDBJ databases">
        <title>The Genome Sequence of Batrachochytrium dendrobatidis JEL423.</title>
        <authorList>
            <consortium name="The Broad Institute Genome Sequencing Platform"/>
            <person name="Birren B."/>
            <person name="Lander E."/>
            <person name="Galagan J."/>
            <person name="Cuomo C."/>
            <person name="Devon K."/>
            <person name="Jaffe D."/>
            <person name="Butler J."/>
            <person name="Alvarez P."/>
            <person name="Gnerre S."/>
            <person name="Grabherr M."/>
            <person name="Kleber M."/>
            <person name="Mauceli E."/>
            <person name="Brockman W."/>
            <person name="Young S."/>
            <person name="LaButti K."/>
            <person name="Sykes S."/>
            <person name="DeCaprio D."/>
            <person name="Crawford M."/>
            <person name="Koehrsen M."/>
            <person name="Engels R."/>
            <person name="Montgomery P."/>
            <person name="Pearson M."/>
            <person name="Howarth C."/>
            <person name="Larson L."/>
            <person name="White J."/>
            <person name="O'Leary S."/>
            <person name="Kodira C."/>
            <person name="Zeng Q."/>
            <person name="Yandava C."/>
            <person name="Alvarado L."/>
            <person name="Longcore J."/>
            <person name="James T."/>
        </authorList>
    </citation>
    <scope>NUCLEOTIDE SEQUENCE [LARGE SCALE GENOMIC DNA]</scope>
    <source>
        <strain evidence="4 5">JEL423</strain>
    </source>
</reference>
<dbReference type="Proteomes" id="UP000077115">
    <property type="component" value="Unassembled WGS sequence"/>
</dbReference>
<reference evidence="4 5" key="2">
    <citation type="submission" date="2016-05" db="EMBL/GenBank/DDBJ databases">
        <title>Lineage-specific infection strategies underlie the spectrum of fungal disease in amphibians.</title>
        <authorList>
            <person name="Cuomo C.A."/>
            <person name="Farrer R.A."/>
            <person name="James T."/>
            <person name="Longcore J."/>
            <person name="Birren B."/>
        </authorList>
    </citation>
    <scope>NUCLEOTIDE SEQUENCE [LARGE SCALE GENOMIC DNA]</scope>
    <source>
        <strain evidence="4 5">JEL423</strain>
    </source>
</reference>
<accession>A0A177WUY1</accession>
<dbReference type="OrthoDB" id="296187at2759"/>
<dbReference type="GO" id="GO:0007021">
    <property type="term" value="P:tubulin complex assembly"/>
    <property type="evidence" value="ECO:0007669"/>
    <property type="project" value="UniProtKB-UniRule"/>
</dbReference>
<dbReference type="InterPro" id="IPR004226">
    <property type="entry name" value="TBCA"/>
</dbReference>
<dbReference type="InterPro" id="IPR036126">
    <property type="entry name" value="TBCA_sf"/>
</dbReference>
<dbReference type="STRING" id="403673.A0A177WUY1"/>
<dbReference type="SUPFAM" id="SSF46988">
    <property type="entry name" value="Tubulin chaperone cofactor A"/>
    <property type="match status" value="1"/>
</dbReference>
<comment type="subcellular location">
    <subcellularLocation>
        <location evidence="3">Cytoplasm</location>
        <location evidence="3">Cytoskeleton</location>
    </subcellularLocation>
</comment>
<keyword evidence="2 3" id="KW-0143">Chaperone</keyword>
<dbReference type="GO" id="GO:0005874">
    <property type="term" value="C:microtubule"/>
    <property type="evidence" value="ECO:0007669"/>
    <property type="project" value="UniProtKB-KW"/>
</dbReference>
<keyword evidence="3" id="KW-0963">Cytoplasm</keyword>
<sequence length="111" mass="12422">MTSESIITLRELKIKSGVVKRTHKEYLAYQKEAEKQNARIESLIAKCAHDADVRKQREVLDETTQILPDTKARLVAAYAALASALESFKEDQSEDVTAAREIYAEATPLIS</sequence>
<evidence type="ECO:0000256" key="1">
    <source>
        <dbReference type="ARBA" id="ARBA00006806"/>
    </source>
</evidence>
<dbReference type="PANTHER" id="PTHR21500:SF0">
    <property type="entry name" value="TUBULIN-SPECIFIC CHAPERONE A"/>
    <property type="match status" value="1"/>
</dbReference>
<protein>
    <recommendedName>
        <fullName evidence="3">Tubulin-specific chaperone A</fullName>
    </recommendedName>
</protein>
<comment type="subunit">
    <text evidence="3">Supercomplex made of cofactors A to E. Cofactors A and D function by capturing and stabilizing tubulin in a quasi-native conformation. Cofactor E binds to the cofactor D-tubulin complex; interaction with cofactor C then causes the release of tubulin polypeptides that are committed to the native state.</text>
</comment>
<dbReference type="GO" id="GO:0048487">
    <property type="term" value="F:beta-tubulin binding"/>
    <property type="evidence" value="ECO:0007669"/>
    <property type="project" value="InterPro"/>
</dbReference>
<dbReference type="PANTHER" id="PTHR21500">
    <property type="entry name" value="TUBULIN-SPECIFIC CHAPERONE A"/>
    <property type="match status" value="1"/>
</dbReference>
<evidence type="ECO:0000256" key="2">
    <source>
        <dbReference type="ARBA" id="ARBA00023186"/>
    </source>
</evidence>
<dbReference type="Gene3D" id="1.20.58.90">
    <property type="match status" value="1"/>
</dbReference>
<gene>
    <name evidence="4" type="ORF">BDEG_27047</name>
</gene>
<evidence type="ECO:0000313" key="4">
    <source>
        <dbReference type="EMBL" id="OAJ43716.1"/>
    </source>
</evidence>
<dbReference type="GO" id="GO:0005829">
    <property type="term" value="C:cytosol"/>
    <property type="evidence" value="ECO:0007669"/>
    <property type="project" value="TreeGrafter"/>
</dbReference>
<dbReference type="GO" id="GO:0007023">
    <property type="term" value="P:post-chaperonin tubulin folding pathway"/>
    <property type="evidence" value="ECO:0007669"/>
    <property type="project" value="UniProtKB-UniRule"/>
</dbReference>
<name>A0A177WUY1_BATDL</name>
<keyword evidence="3" id="KW-0493">Microtubule</keyword>
<proteinExistence type="inferred from homology"/>